<proteinExistence type="predicted"/>
<gene>
    <name evidence="3" type="ORF">PHLGIDRAFT_126562</name>
</gene>
<evidence type="ECO:0000313" key="3">
    <source>
        <dbReference type="EMBL" id="KIP09110.1"/>
    </source>
</evidence>
<keyword evidence="4" id="KW-1185">Reference proteome</keyword>
<dbReference type="HOGENOM" id="CLU_057900_0_0_1"/>
<protein>
    <recommendedName>
        <fullName evidence="2">Nucleolus and neural progenitor protein-like N-terminal domain-containing protein</fullName>
    </recommendedName>
</protein>
<evidence type="ECO:0000259" key="2">
    <source>
        <dbReference type="Pfam" id="PF14780"/>
    </source>
</evidence>
<dbReference type="Pfam" id="PF14780">
    <property type="entry name" value="NEPRO_N"/>
    <property type="match status" value="1"/>
</dbReference>
<dbReference type="EMBL" id="KN840470">
    <property type="protein sequence ID" value="KIP09110.1"/>
    <property type="molecule type" value="Genomic_DNA"/>
</dbReference>
<dbReference type="Proteomes" id="UP000053257">
    <property type="component" value="Unassembled WGS sequence"/>
</dbReference>
<dbReference type="InterPro" id="IPR027951">
    <property type="entry name" value="Nepro_N"/>
</dbReference>
<dbReference type="OrthoDB" id="114080at2759"/>
<accession>A0A0C3SCT9</accession>
<evidence type="ECO:0000256" key="1">
    <source>
        <dbReference type="SAM" id="MobiDB-lite"/>
    </source>
</evidence>
<reference evidence="3 4" key="1">
    <citation type="journal article" date="2014" name="PLoS Genet.">
        <title>Analysis of the Phlebiopsis gigantea genome, transcriptome and secretome provides insight into its pioneer colonization strategies of wood.</title>
        <authorList>
            <person name="Hori C."/>
            <person name="Ishida T."/>
            <person name="Igarashi K."/>
            <person name="Samejima M."/>
            <person name="Suzuki H."/>
            <person name="Master E."/>
            <person name="Ferreira P."/>
            <person name="Ruiz-Duenas F.J."/>
            <person name="Held B."/>
            <person name="Canessa P."/>
            <person name="Larrondo L.F."/>
            <person name="Schmoll M."/>
            <person name="Druzhinina I.S."/>
            <person name="Kubicek C.P."/>
            <person name="Gaskell J.A."/>
            <person name="Kersten P."/>
            <person name="St John F."/>
            <person name="Glasner J."/>
            <person name="Sabat G."/>
            <person name="Splinter BonDurant S."/>
            <person name="Syed K."/>
            <person name="Yadav J."/>
            <person name="Mgbeahuruike A.C."/>
            <person name="Kovalchuk A."/>
            <person name="Asiegbu F.O."/>
            <person name="Lackner G."/>
            <person name="Hoffmeister D."/>
            <person name="Rencoret J."/>
            <person name="Gutierrez A."/>
            <person name="Sun H."/>
            <person name="Lindquist E."/>
            <person name="Barry K."/>
            <person name="Riley R."/>
            <person name="Grigoriev I.V."/>
            <person name="Henrissat B."/>
            <person name="Kues U."/>
            <person name="Berka R.M."/>
            <person name="Martinez A.T."/>
            <person name="Covert S.F."/>
            <person name="Blanchette R.A."/>
            <person name="Cullen D."/>
        </authorList>
    </citation>
    <scope>NUCLEOTIDE SEQUENCE [LARGE SCALE GENOMIC DNA]</scope>
    <source>
        <strain evidence="3 4">11061_1 CR5-6</strain>
    </source>
</reference>
<feature type="region of interest" description="Disordered" evidence="1">
    <location>
        <begin position="305"/>
        <end position="347"/>
    </location>
</feature>
<evidence type="ECO:0000313" key="4">
    <source>
        <dbReference type="Proteomes" id="UP000053257"/>
    </source>
</evidence>
<name>A0A0C3SCT9_PHLG1</name>
<dbReference type="PANTHER" id="PTHR34786:SF1">
    <property type="entry name" value="OS09G0504900 PROTEIN"/>
    <property type="match status" value="1"/>
</dbReference>
<dbReference type="STRING" id="745531.A0A0C3SCT9"/>
<dbReference type="AlphaFoldDB" id="A0A0C3SCT9"/>
<sequence length="347" mass="38865">MTAPRRVDIPLPICSPRNTLNIAKQGSIDSILKDLKACTRKLQVAFASHHVELQVLEKLYYKGSNQHRSALFWRRIADVRRHARRLEEVKIHEQVDALRFSFWGDIAERNAKILKGPWTHLPDVPSVLRLLERLRSCLVFITSMEEHLTKAHNHLNLDLQTGAFLQYILVLTAITSRIAILLTEIGPAVASAWTIYFRLLVTLDPKHLAGRYKGLDPRNTSTPEMSSRPSANLQTVQDMDEDLGSAVLATASRSAVTVAERTTVAVPAQDREETVVSEDLGFIFSQPAAASSTAAVIRATVQRVSTKARESEAVPRKRIKSSSSTVQDNSLKKKRKKKDEIDDIFGF</sequence>
<organism evidence="3 4">
    <name type="scientific">Phlebiopsis gigantea (strain 11061_1 CR5-6)</name>
    <name type="common">White-rot fungus</name>
    <name type="synonym">Peniophora gigantea</name>
    <dbReference type="NCBI Taxonomy" id="745531"/>
    <lineage>
        <taxon>Eukaryota</taxon>
        <taxon>Fungi</taxon>
        <taxon>Dikarya</taxon>
        <taxon>Basidiomycota</taxon>
        <taxon>Agaricomycotina</taxon>
        <taxon>Agaricomycetes</taxon>
        <taxon>Polyporales</taxon>
        <taxon>Phanerochaetaceae</taxon>
        <taxon>Phlebiopsis</taxon>
    </lineage>
</organism>
<dbReference type="PANTHER" id="PTHR34786">
    <property type="entry name" value="OS09G0504900 PROTEIN"/>
    <property type="match status" value="1"/>
</dbReference>
<feature type="domain" description="Nucleolus and neural progenitor protein-like N-terminal" evidence="2">
    <location>
        <begin position="25"/>
        <end position="186"/>
    </location>
</feature>